<comment type="caution">
    <text evidence="3">The sequence shown here is derived from an EMBL/GenBank/DDBJ whole genome shotgun (WGS) entry which is preliminary data.</text>
</comment>
<keyword evidence="2" id="KW-0812">Transmembrane</keyword>
<feature type="transmembrane region" description="Helical" evidence="2">
    <location>
        <begin position="342"/>
        <end position="368"/>
    </location>
</feature>
<dbReference type="EMBL" id="PDSK01000025">
    <property type="protein sequence ID" value="PIE36099.1"/>
    <property type="molecule type" value="Genomic_DNA"/>
</dbReference>
<accession>A0A2G6KMN4</accession>
<keyword evidence="1" id="KW-0802">TPR repeat</keyword>
<feature type="transmembrane region" description="Helical" evidence="2">
    <location>
        <begin position="136"/>
        <end position="156"/>
    </location>
</feature>
<dbReference type="Gene3D" id="1.25.40.10">
    <property type="entry name" value="Tetratricopeptide repeat domain"/>
    <property type="match status" value="1"/>
</dbReference>
<dbReference type="InterPro" id="IPR019734">
    <property type="entry name" value="TPR_rpt"/>
</dbReference>
<dbReference type="PROSITE" id="PS50005">
    <property type="entry name" value="TPR"/>
    <property type="match status" value="1"/>
</dbReference>
<sequence length="1135" mass="129715">MKNYRAQYAALFLCAGFFLIVGLTLDYRRAATYMFSDEFAYYMMAQSLAFDQDLEYTQEDLQRIFYKGWGSGPLGVFLSKTPDGRIYYSKSFVYSWIISPFVRLLDFNGALVLNVLFLFVSLWLGWIYLRQYTAATAALLIAGGFFLWSAGAVYLFWATPEMFNVCCITSGLFLWLYRGEPRSTAGSRRTKNCAVRYVTRFFRWLFLTREGRIYLAPIPLAFASVSKLPNVLFFAPLLADLLFLGLGNTDRRQQTAWHVVLLRLRKVLVVCVLFASIFGLFYGLQYRYTGQLNPYSGDRRTFYHRYPFDSDEDVWEQGVPLSTENYWNASFFFHPKTLIFNIYYYVFGRFTGMVPYFCCSFMALYYFLRVLLRRRKASCSARQAHWQRVFLLCAIVGSIGAYIVLMPINYQGGGGAFGNRYFVNIYPAFLFLITAISSLRPLLISWGIGTLFLGQALVTPFKSSFAPATHAFQFPFTLLPVELTLIDTLPNLINSHLMQTAMEGNEPLHRLYFFDEHVFDLSADEFWVRGEQKAELALRTFQKRHHLMVTVTNEAAANQVDVSVGDSERRLIFEKPYEQKQAAFRLEECLPYFTSSLYPLSIRSHSGFIPRFVPHLHSTSPRYAGCRVHLSFDEFEIGKAYVENAQCQDAIEVLEAVVRDRPDMAAAQYYLGLAYAQSGKMEQAQYELEQGQRLLPAFAERHITEISEQDIAVLPHYQTFSEKRPDDGLLPFKFRYEAEDLPRVTGSVTVEKSASGGKSVEFLPEKHRPGFISYGPYLELPAGAYWIDYRLSVAAPSTEPPGDIQHLVCFVEVYNPDLGILAQTTVPLRKGSTGDDSEYQTIRLPIDLEQPLPVEFRVRASGVAPLRLDLIDIIPTLPFRLMMTAGRLKAQSGDWEAAYLDLSKVADLTPFFPGIQNIFLETLLYLEKWDEAAAFITRIRAESPHHDRSALALLEETFPAPSEVPSTDLQTVLDEMKAFYTPQYECMDNFQESLSFLGFDLASEAVTAGEEVTIQYYWQALEVMEEDYTIFVHFVKDDVSAGEQVLSKIRQKISGIPPSNAFQQDHEPLHGSYPTSMWGGRERIREKYTFYVPPDIEPGTYAIWLGVYETKSGKRLTCNGKEKMQIGTLDVRSQL</sequence>
<protein>
    <submittedName>
        <fullName evidence="3">Uncharacterized protein</fullName>
    </submittedName>
</protein>
<dbReference type="InterPro" id="IPR011990">
    <property type="entry name" value="TPR-like_helical_dom_sf"/>
</dbReference>
<name>A0A2G6KMN4_9BACT</name>
<evidence type="ECO:0000313" key="4">
    <source>
        <dbReference type="Proteomes" id="UP000230821"/>
    </source>
</evidence>
<evidence type="ECO:0000256" key="2">
    <source>
        <dbReference type="SAM" id="Phobius"/>
    </source>
</evidence>
<dbReference type="Pfam" id="PF13432">
    <property type="entry name" value="TPR_16"/>
    <property type="match status" value="1"/>
</dbReference>
<gene>
    <name evidence="3" type="ORF">CSA56_01415</name>
</gene>
<dbReference type="SUPFAM" id="SSF48452">
    <property type="entry name" value="TPR-like"/>
    <property type="match status" value="1"/>
</dbReference>
<feature type="transmembrane region" description="Helical" evidence="2">
    <location>
        <begin position="428"/>
        <end position="453"/>
    </location>
</feature>
<proteinExistence type="predicted"/>
<organism evidence="3 4">
    <name type="scientific">candidate division KSB3 bacterium</name>
    <dbReference type="NCBI Taxonomy" id="2044937"/>
    <lineage>
        <taxon>Bacteria</taxon>
        <taxon>candidate division KSB3</taxon>
    </lineage>
</organism>
<feature type="transmembrane region" description="Helical" evidence="2">
    <location>
        <begin position="228"/>
        <end position="246"/>
    </location>
</feature>
<reference evidence="3 4" key="1">
    <citation type="submission" date="2017-10" db="EMBL/GenBank/DDBJ databases">
        <title>Novel microbial diversity and functional potential in the marine mammal oral microbiome.</title>
        <authorList>
            <person name="Dudek N.K."/>
            <person name="Sun C.L."/>
            <person name="Burstein D."/>
            <person name="Kantor R.S."/>
            <person name="Aliaga Goltsman D.S."/>
            <person name="Bik E.M."/>
            <person name="Thomas B.C."/>
            <person name="Banfield J.F."/>
            <person name="Relman D.A."/>
        </authorList>
    </citation>
    <scope>NUCLEOTIDE SEQUENCE [LARGE SCALE GENOMIC DNA]</scope>
    <source>
        <strain evidence="3">DOLJORAL78_47_16</strain>
    </source>
</reference>
<feature type="transmembrane region" description="Helical" evidence="2">
    <location>
        <begin position="267"/>
        <end position="284"/>
    </location>
</feature>
<keyword evidence="2" id="KW-0472">Membrane</keyword>
<feature type="repeat" description="TPR" evidence="1">
    <location>
        <begin position="665"/>
        <end position="698"/>
    </location>
</feature>
<keyword evidence="2" id="KW-1133">Transmembrane helix</keyword>
<dbReference type="AlphaFoldDB" id="A0A2G6KMN4"/>
<feature type="transmembrane region" description="Helical" evidence="2">
    <location>
        <begin position="6"/>
        <end position="25"/>
    </location>
</feature>
<feature type="transmembrane region" description="Helical" evidence="2">
    <location>
        <begin position="111"/>
        <end position="129"/>
    </location>
</feature>
<feature type="transmembrane region" description="Helical" evidence="2">
    <location>
        <begin position="389"/>
        <end position="408"/>
    </location>
</feature>
<dbReference type="Proteomes" id="UP000230821">
    <property type="component" value="Unassembled WGS sequence"/>
</dbReference>
<evidence type="ECO:0000313" key="3">
    <source>
        <dbReference type="EMBL" id="PIE36099.1"/>
    </source>
</evidence>
<evidence type="ECO:0000256" key="1">
    <source>
        <dbReference type="PROSITE-ProRule" id="PRU00339"/>
    </source>
</evidence>